<dbReference type="InterPro" id="IPR027417">
    <property type="entry name" value="P-loop_NTPase"/>
</dbReference>
<protein>
    <recommendedName>
        <fullName evidence="1">AAA domain-containing protein</fullName>
    </recommendedName>
</protein>
<dbReference type="Gene3D" id="3.40.50.300">
    <property type="entry name" value="P-loop containing nucleotide triphosphate hydrolases"/>
    <property type="match status" value="1"/>
</dbReference>
<evidence type="ECO:0000259" key="1">
    <source>
        <dbReference type="Pfam" id="PF13173"/>
    </source>
</evidence>
<reference evidence="2" key="1">
    <citation type="journal article" date="2020" name="Nature">
        <title>Giant virus diversity and host interactions through global metagenomics.</title>
        <authorList>
            <person name="Schulz F."/>
            <person name="Roux S."/>
            <person name="Paez-Espino D."/>
            <person name="Jungbluth S."/>
            <person name="Walsh D.A."/>
            <person name="Denef V.J."/>
            <person name="McMahon K.D."/>
            <person name="Konstantinidis K.T."/>
            <person name="Eloe-Fadrosh E.A."/>
            <person name="Kyrpides N.C."/>
            <person name="Woyke T."/>
        </authorList>
    </citation>
    <scope>NUCLEOTIDE SEQUENCE</scope>
    <source>
        <strain evidence="2">GVMAG-S-3300012919-55</strain>
    </source>
</reference>
<name>A0A6C0KJ24_9ZZZZ</name>
<dbReference type="InterPro" id="IPR041682">
    <property type="entry name" value="AAA_14"/>
</dbReference>
<evidence type="ECO:0000313" key="2">
    <source>
        <dbReference type="EMBL" id="QHU18022.1"/>
    </source>
</evidence>
<dbReference type="AlphaFoldDB" id="A0A6C0KJ24"/>
<feature type="domain" description="AAA" evidence="1">
    <location>
        <begin position="11"/>
        <end position="96"/>
    </location>
</feature>
<dbReference type="EMBL" id="MN740922">
    <property type="protein sequence ID" value="QHU18022.1"/>
    <property type="molecule type" value="Genomic_DNA"/>
</dbReference>
<organism evidence="2">
    <name type="scientific">viral metagenome</name>
    <dbReference type="NCBI Taxonomy" id="1070528"/>
    <lineage>
        <taxon>unclassified sequences</taxon>
        <taxon>metagenomes</taxon>
        <taxon>organismal metagenomes</taxon>
    </lineage>
</organism>
<dbReference type="SUPFAM" id="SSF52540">
    <property type="entry name" value="P-loop containing nucleoside triphosphate hydrolases"/>
    <property type="match status" value="1"/>
</dbReference>
<sequence length="306" mass="37079">MQDFDSIFKEHRAIYLHGKTKSGKTTSILDYVNNNNKEYRYIKIQDLKNEQDFFNLLKTQNIYNMFLKQEKKEKYIIIDNLDYIHTNDKKILTFFIKFFKKKMMVDFPNVFFIFIGTNTQDKKIIELMEYIHTRECIPEQYIDYDKATKDIVCSFLNHEHLDISKFGDKNIISLIYHENSIIPINNNYTLYEIFLQNFCAGDYYDRISFKKQLWQFNEMTFYIKVVYNTFLLKHKTHPLIHSDSIIFTKILTKFSNEYSNQNFVIRICKLLKCQKEELYTMIQHNDVKLLHELTLAELNRIKRLLN</sequence>
<proteinExistence type="predicted"/>
<accession>A0A6C0KJ24</accession>
<dbReference type="Pfam" id="PF13173">
    <property type="entry name" value="AAA_14"/>
    <property type="match status" value="1"/>
</dbReference>